<protein>
    <recommendedName>
        <fullName evidence="2">DUF6534 domain-containing protein</fullName>
    </recommendedName>
</protein>
<keyword evidence="4" id="KW-1185">Reference proteome</keyword>
<dbReference type="PANTHER" id="PTHR40465">
    <property type="entry name" value="CHROMOSOME 1, WHOLE GENOME SHOTGUN SEQUENCE"/>
    <property type="match status" value="1"/>
</dbReference>
<evidence type="ECO:0000259" key="2">
    <source>
        <dbReference type="Pfam" id="PF20152"/>
    </source>
</evidence>
<evidence type="ECO:0000313" key="4">
    <source>
        <dbReference type="Proteomes" id="UP000305067"/>
    </source>
</evidence>
<dbReference type="PANTHER" id="PTHR40465:SF1">
    <property type="entry name" value="DUF6534 DOMAIN-CONTAINING PROTEIN"/>
    <property type="match status" value="1"/>
</dbReference>
<organism evidence="3 4">
    <name type="scientific">Pterulicium gracile</name>
    <dbReference type="NCBI Taxonomy" id="1884261"/>
    <lineage>
        <taxon>Eukaryota</taxon>
        <taxon>Fungi</taxon>
        <taxon>Dikarya</taxon>
        <taxon>Basidiomycota</taxon>
        <taxon>Agaricomycotina</taxon>
        <taxon>Agaricomycetes</taxon>
        <taxon>Agaricomycetidae</taxon>
        <taxon>Agaricales</taxon>
        <taxon>Pleurotineae</taxon>
        <taxon>Pterulaceae</taxon>
        <taxon>Pterulicium</taxon>
    </lineage>
</organism>
<dbReference type="Pfam" id="PF20152">
    <property type="entry name" value="DUF6534"/>
    <property type="match status" value="1"/>
</dbReference>
<feature type="transmembrane region" description="Helical" evidence="1">
    <location>
        <begin position="12"/>
        <end position="35"/>
    </location>
</feature>
<reference evidence="3 4" key="1">
    <citation type="journal article" date="2019" name="Nat. Ecol. Evol.">
        <title>Megaphylogeny resolves global patterns of mushroom evolution.</title>
        <authorList>
            <person name="Varga T."/>
            <person name="Krizsan K."/>
            <person name="Foldi C."/>
            <person name="Dima B."/>
            <person name="Sanchez-Garcia M."/>
            <person name="Sanchez-Ramirez S."/>
            <person name="Szollosi G.J."/>
            <person name="Szarkandi J.G."/>
            <person name="Papp V."/>
            <person name="Albert L."/>
            <person name="Andreopoulos W."/>
            <person name="Angelini C."/>
            <person name="Antonin V."/>
            <person name="Barry K.W."/>
            <person name="Bougher N.L."/>
            <person name="Buchanan P."/>
            <person name="Buyck B."/>
            <person name="Bense V."/>
            <person name="Catcheside P."/>
            <person name="Chovatia M."/>
            <person name="Cooper J."/>
            <person name="Damon W."/>
            <person name="Desjardin D."/>
            <person name="Finy P."/>
            <person name="Geml J."/>
            <person name="Haridas S."/>
            <person name="Hughes K."/>
            <person name="Justo A."/>
            <person name="Karasinski D."/>
            <person name="Kautmanova I."/>
            <person name="Kiss B."/>
            <person name="Kocsube S."/>
            <person name="Kotiranta H."/>
            <person name="LaButti K.M."/>
            <person name="Lechner B.E."/>
            <person name="Liimatainen K."/>
            <person name="Lipzen A."/>
            <person name="Lukacs Z."/>
            <person name="Mihaltcheva S."/>
            <person name="Morgado L.N."/>
            <person name="Niskanen T."/>
            <person name="Noordeloos M.E."/>
            <person name="Ohm R.A."/>
            <person name="Ortiz-Santana B."/>
            <person name="Ovrebo C."/>
            <person name="Racz N."/>
            <person name="Riley R."/>
            <person name="Savchenko A."/>
            <person name="Shiryaev A."/>
            <person name="Soop K."/>
            <person name="Spirin V."/>
            <person name="Szebenyi C."/>
            <person name="Tomsovsky M."/>
            <person name="Tulloss R.E."/>
            <person name="Uehling J."/>
            <person name="Grigoriev I.V."/>
            <person name="Vagvolgyi C."/>
            <person name="Papp T."/>
            <person name="Martin F.M."/>
            <person name="Miettinen O."/>
            <person name="Hibbett D.S."/>
            <person name="Nagy L.G."/>
        </authorList>
    </citation>
    <scope>NUCLEOTIDE SEQUENCE [LARGE SCALE GENOMIC DNA]</scope>
    <source>
        <strain evidence="3 4">CBS 309.79</strain>
    </source>
</reference>
<feature type="transmembrane region" description="Helical" evidence="1">
    <location>
        <begin position="198"/>
        <end position="220"/>
    </location>
</feature>
<dbReference type="AlphaFoldDB" id="A0A5C3QRX2"/>
<dbReference type="Proteomes" id="UP000305067">
    <property type="component" value="Unassembled WGS sequence"/>
</dbReference>
<dbReference type="InterPro" id="IPR045339">
    <property type="entry name" value="DUF6534"/>
</dbReference>
<dbReference type="STRING" id="1884261.A0A5C3QRX2"/>
<keyword evidence="1" id="KW-0472">Membrane</keyword>
<accession>A0A5C3QRX2</accession>
<feature type="transmembrane region" description="Helical" evidence="1">
    <location>
        <begin position="85"/>
        <end position="104"/>
    </location>
</feature>
<dbReference type="OrthoDB" id="2535105at2759"/>
<feature type="transmembrane region" description="Helical" evidence="1">
    <location>
        <begin position="116"/>
        <end position="140"/>
    </location>
</feature>
<feature type="transmembrane region" description="Helical" evidence="1">
    <location>
        <begin position="152"/>
        <end position="178"/>
    </location>
</feature>
<evidence type="ECO:0000313" key="3">
    <source>
        <dbReference type="EMBL" id="TFL04297.1"/>
    </source>
</evidence>
<gene>
    <name evidence="3" type="ORF">BDV98DRAFT_602714</name>
</gene>
<feature type="domain" description="DUF6534" evidence="2">
    <location>
        <begin position="164"/>
        <end position="251"/>
    </location>
</feature>
<keyword evidence="1" id="KW-0812">Transmembrane</keyword>
<proteinExistence type="predicted"/>
<sequence length="333" mass="36888">MVNIVAVLGPVVLGIAFSLALFGVFTMQVWVYFIAFPKDRVWLKSMVFSMWLVDFVNAILLTCALFTLCVVNFGNPDSLGRLPPTFTVGFFLSIFIDFQCQAFLGYRLWKICGKAWMAGVCGILIITKAVTGLVASYNLMVTGSVEEFTEHWTWPINVTLGAATANDVFIAVTLSYALWNKRTGTGFTRGTVQVLERLVRWTVHTGLLISIVTVATNVSFNTMKSNLVWVGLHLLLPRVYSNSVLACLNGRTILHAKHHTSVLKYGTDGQLRSPEKLSMPTAFMVHSERERDGPSPMVFNSGFTGSSQMEMRSPVTTYMSSTGPDSREVRVNV</sequence>
<dbReference type="EMBL" id="ML178819">
    <property type="protein sequence ID" value="TFL04297.1"/>
    <property type="molecule type" value="Genomic_DNA"/>
</dbReference>
<evidence type="ECO:0000256" key="1">
    <source>
        <dbReference type="SAM" id="Phobius"/>
    </source>
</evidence>
<feature type="transmembrane region" description="Helical" evidence="1">
    <location>
        <begin position="47"/>
        <end position="73"/>
    </location>
</feature>
<name>A0A5C3QRX2_9AGAR</name>
<keyword evidence="1" id="KW-1133">Transmembrane helix</keyword>